<protein>
    <submittedName>
        <fullName evidence="11">OLC1v1019642C1</fullName>
    </submittedName>
</protein>
<dbReference type="Gene3D" id="3.40.50.300">
    <property type="entry name" value="P-loop containing nucleotide triphosphate hydrolases"/>
    <property type="match status" value="1"/>
</dbReference>
<dbReference type="EMBL" id="OX459126">
    <property type="protein sequence ID" value="CAI9118119.1"/>
    <property type="molecule type" value="Genomic_DNA"/>
</dbReference>
<dbReference type="InterPro" id="IPR038005">
    <property type="entry name" value="RX-like_CC"/>
</dbReference>
<keyword evidence="5" id="KW-0611">Plant defense</keyword>
<evidence type="ECO:0000313" key="11">
    <source>
        <dbReference type="EMBL" id="CAI9118119.1"/>
    </source>
</evidence>
<keyword evidence="3" id="KW-0677">Repeat</keyword>
<dbReference type="PANTHER" id="PTHR23155:SF1185">
    <property type="entry name" value="DISEASE RESISTANCE RPP8-LIKE PROTEIN 3-RELATED"/>
    <property type="match status" value="1"/>
</dbReference>
<dbReference type="SUPFAM" id="SSF52058">
    <property type="entry name" value="L domain-like"/>
    <property type="match status" value="1"/>
</dbReference>
<dbReference type="InterPro" id="IPR044974">
    <property type="entry name" value="Disease_R_plants"/>
</dbReference>
<evidence type="ECO:0000259" key="8">
    <source>
        <dbReference type="Pfam" id="PF18052"/>
    </source>
</evidence>
<organism evidence="11 12">
    <name type="scientific">Oldenlandia corymbosa var. corymbosa</name>
    <dbReference type="NCBI Taxonomy" id="529605"/>
    <lineage>
        <taxon>Eukaryota</taxon>
        <taxon>Viridiplantae</taxon>
        <taxon>Streptophyta</taxon>
        <taxon>Embryophyta</taxon>
        <taxon>Tracheophyta</taxon>
        <taxon>Spermatophyta</taxon>
        <taxon>Magnoliopsida</taxon>
        <taxon>eudicotyledons</taxon>
        <taxon>Gunneridae</taxon>
        <taxon>Pentapetalae</taxon>
        <taxon>asterids</taxon>
        <taxon>lamiids</taxon>
        <taxon>Gentianales</taxon>
        <taxon>Rubiaceae</taxon>
        <taxon>Rubioideae</taxon>
        <taxon>Spermacoceae</taxon>
        <taxon>Hedyotis-Oldenlandia complex</taxon>
        <taxon>Oldenlandia</taxon>
    </lineage>
</organism>
<keyword evidence="6" id="KW-0067">ATP-binding</keyword>
<feature type="domain" description="NB-ARC" evidence="7">
    <location>
        <begin position="176"/>
        <end position="350"/>
    </location>
</feature>
<dbReference type="InterPro" id="IPR041118">
    <property type="entry name" value="Rx_N"/>
</dbReference>
<sequence>MAESIVSFLVESIGKLLMEEGKFLTGVSQEAGRLHSELKMITAFLKDADVRPHENVGALVKECVSQCKDVAYEAENILEDYAFRLASRTGEKGTISVLKRLAGILNECYIRHKVGLQIQSLNSRISDLTRKFQEYGVKAVAEKGESSGSSRSRLLQQRRMTYSSVAEDEDFVGFRHDVETLVEKLMKGDDVSGQYGVVSINGMGGCGKTTLARKVYNHPSVKGHFDAKAWVCISQQWQTRNLLQGILVSFLPDRRQEIDRWSDNEIVGELLRFQKDKKCLVVLDDIWSIDAWESIEAAFPLRKEGNKILITTRNENVAKHIGPHGYHHKPRLLSEDEGWELLQKKALNHELATGYGDIYKLEALGREMVRLCGRLPLAVVVLGGILATKESSFHEWNSVSRNIKVYLGKGESIIQQQQGEGKVGEILALSYYDLPYNLKPCFLYLSGFREDEDIDVLRLYHLWIAEGMVLEKDRVREEETMIDVAERYLEELAKRCIVQVKSSGSEFARSRKYESCRMHDLMRDLCLAKSREEKFLEVIHHGLEDGASPSTNCNTSSIHRVTVYVWGGKDEREIVPSESESARRLIRTLALHYAGELILELPMPMPVLTKFDKFKMLRSLILDKVACMFEFAIGKLIHLRYLNLSSSYLILSPASMNRLQHLETLDVSGLNIEWTNKDVPLKLTRLRHLYLESSLFREGAVRMQIIVPSTIEIIRLYNAIMEVRSFSEVTNLRELYVLLNDDLKDVEETIKFISNSNLLREATFKFSKAEAVLPLFAPLFSSNLQYLSLFGPLQNMLPKHHSQMLRNLSQLHMYHSELRKDPMETLEKLPCLQKLILGTYSFAGEEMVCHSTGFPELRYLLFEDLPFFEKWTVEVGAMPNLAYLHMNYCGLTSFPEGLLSIATLKDVVLVDMIAEFMSDYALKSKTREIQVA</sequence>
<dbReference type="InterPro" id="IPR055414">
    <property type="entry name" value="LRR_R13L4/SHOC2-like"/>
</dbReference>
<keyword evidence="2" id="KW-0433">Leucine-rich repeat</keyword>
<dbReference type="FunFam" id="3.40.50.300:FF:001091">
    <property type="entry name" value="Probable disease resistance protein At1g61300"/>
    <property type="match status" value="1"/>
</dbReference>
<dbReference type="InterPro" id="IPR027417">
    <property type="entry name" value="P-loop_NTPase"/>
</dbReference>
<proteinExistence type="inferred from homology"/>
<dbReference type="FunFam" id="1.10.10.10:FF:000322">
    <property type="entry name" value="Probable disease resistance protein At1g63360"/>
    <property type="match status" value="1"/>
</dbReference>
<feature type="domain" description="Disease resistance R13L4/SHOC-2-like LRR" evidence="10">
    <location>
        <begin position="607"/>
        <end position="888"/>
    </location>
</feature>
<dbReference type="GO" id="GO:0098542">
    <property type="term" value="P:defense response to other organism"/>
    <property type="evidence" value="ECO:0007669"/>
    <property type="project" value="TreeGrafter"/>
</dbReference>
<gene>
    <name evidence="11" type="ORF">OLC1_LOCUS24068</name>
</gene>
<dbReference type="InterPro" id="IPR042197">
    <property type="entry name" value="Apaf_helical"/>
</dbReference>
<dbReference type="Gene3D" id="1.20.5.4130">
    <property type="match status" value="1"/>
</dbReference>
<dbReference type="GO" id="GO:0043531">
    <property type="term" value="F:ADP binding"/>
    <property type="evidence" value="ECO:0007669"/>
    <property type="project" value="InterPro"/>
</dbReference>
<evidence type="ECO:0000256" key="2">
    <source>
        <dbReference type="ARBA" id="ARBA00022614"/>
    </source>
</evidence>
<evidence type="ECO:0000313" key="12">
    <source>
        <dbReference type="Proteomes" id="UP001161247"/>
    </source>
</evidence>
<dbReference type="Gene3D" id="1.10.10.10">
    <property type="entry name" value="Winged helix-like DNA-binding domain superfamily/Winged helix DNA-binding domain"/>
    <property type="match status" value="1"/>
</dbReference>
<evidence type="ECO:0000256" key="3">
    <source>
        <dbReference type="ARBA" id="ARBA00022737"/>
    </source>
</evidence>
<dbReference type="CDD" id="cd14798">
    <property type="entry name" value="RX-CC_like"/>
    <property type="match status" value="1"/>
</dbReference>
<dbReference type="Gene3D" id="1.10.8.430">
    <property type="entry name" value="Helical domain of apoptotic protease-activating factors"/>
    <property type="match status" value="1"/>
</dbReference>
<evidence type="ECO:0000256" key="4">
    <source>
        <dbReference type="ARBA" id="ARBA00022741"/>
    </source>
</evidence>
<dbReference type="InterPro" id="IPR058922">
    <property type="entry name" value="WHD_DRP"/>
</dbReference>
<dbReference type="Gene3D" id="3.80.10.10">
    <property type="entry name" value="Ribonuclease Inhibitor"/>
    <property type="match status" value="1"/>
</dbReference>
<evidence type="ECO:0000259" key="7">
    <source>
        <dbReference type="Pfam" id="PF00931"/>
    </source>
</evidence>
<dbReference type="AlphaFoldDB" id="A0AAV1EEM7"/>
<dbReference type="Proteomes" id="UP001161247">
    <property type="component" value="Chromosome 9"/>
</dbReference>
<reference evidence="11" key="1">
    <citation type="submission" date="2023-03" db="EMBL/GenBank/DDBJ databases">
        <authorList>
            <person name="Julca I."/>
        </authorList>
    </citation>
    <scope>NUCLEOTIDE SEQUENCE</scope>
</reference>
<accession>A0AAV1EEM7</accession>
<dbReference type="SUPFAM" id="SSF52540">
    <property type="entry name" value="P-loop containing nucleoside triphosphate hydrolases"/>
    <property type="match status" value="1"/>
</dbReference>
<evidence type="ECO:0000256" key="6">
    <source>
        <dbReference type="ARBA" id="ARBA00022840"/>
    </source>
</evidence>
<dbReference type="GO" id="GO:0051607">
    <property type="term" value="P:defense response to virus"/>
    <property type="evidence" value="ECO:0007669"/>
    <property type="project" value="UniProtKB-ARBA"/>
</dbReference>
<feature type="domain" description="Disease resistance protein winged helix" evidence="9">
    <location>
        <begin position="448"/>
        <end position="526"/>
    </location>
</feature>
<dbReference type="GO" id="GO:0005524">
    <property type="term" value="F:ATP binding"/>
    <property type="evidence" value="ECO:0007669"/>
    <property type="project" value="UniProtKB-KW"/>
</dbReference>
<dbReference type="Pfam" id="PF00931">
    <property type="entry name" value="NB-ARC"/>
    <property type="match status" value="1"/>
</dbReference>
<keyword evidence="4" id="KW-0547">Nucleotide-binding</keyword>
<dbReference type="PRINTS" id="PR00364">
    <property type="entry name" value="DISEASERSIST"/>
</dbReference>
<dbReference type="Pfam" id="PF23559">
    <property type="entry name" value="WHD_DRP"/>
    <property type="match status" value="1"/>
</dbReference>
<evidence type="ECO:0000256" key="1">
    <source>
        <dbReference type="ARBA" id="ARBA00008894"/>
    </source>
</evidence>
<dbReference type="PANTHER" id="PTHR23155">
    <property type="entry name" value="DISEASE RESISTANCE PROTEIN RP"/>
    <property type="match status" value="1"/>
</dbReference>
<dbReference type="Pfam" id="PF18052">
    <property type="entry name" value="Rx_N"/>
    <property type="match status" value="1"/>
</dbReference>
<feature type="domain" description="Disease resistance N-terminal" evidence="8">
    <location>
        <begin position="5"/>
        <end position="92"/>
    </location>
</feature>
<evidence type="ECO:0000256" key="5">
    <source>
        <dbReference type="ARBA" id="ARBA00022821"/>
    </source>
</evidence>
<comment type="similarity">
    <text evidence="1">Belongs to the disease resistance NB-LRR family.</text>
</comment>
<dbReference type="InterPro" id="IPR036388">
    <property type="entry name" value="WH-like_DNA-bd_sf"/>
</dbReference>
<evidence type="ECO:0000259" key="10">
    <source>
        <dbReference type="Pfam" id="PF23598"/>
    </source>
</evidence>
<name>A0AAV1EEM7_OLDCO</name>
<dbReference type="InterPro" id="IPR002182">
    <property type="entry name" value="NB-ARC"/>
</dbReference>
<keyword evidence="12" id="KW-1185">Reference proteome</keyword>
<dbReference type="InterPro" id="IPR032675">
    <property type="entry name" value="LRR_dom_sf"/>
</dbReference>
<evidence type="ECO:0000259" key="9">
    <source>
        <dbReference type="Pfam" id="PF23559"/>
    </source>
</evidence>
<dbReference type="Pfam" id="PF23598">
    <property type="entry name" value="LRR_14"/>
    <property type="match status" value="1"/>
</dbReference>